<dbReference type="HOGENOM" id="CLU_2737627_0_0_11"/>
<proteinExistence type="predicted"/>
<feature type="region of interest" description="Disordered" evidence="1">
    <location>
        <begin position="1"/>
        <end position="22"/>
    </location>
</feature>
<dbReference type="Proteomes" id="UP000006281">
    <property type="component" value="Chromosome"/>
</dbReference>
<name>K0JPR4_SACES</name>
<dbReference type="KEGG" id="sesp:BN6_17590"/>
<dbReference type="AlphaFoldDB" id="K0JPR4"/>
<dbReference type="PATRIC" id="fig|1179773.3.peg.1764"/>
<organism evidence="2 3">
    <name type="scientific">Saccharothrix espanaensis (strain ATCC 51144 / DSM 44229 / JCM 9112 / NBRC 15066 / NRRL 15764)</name>
    <dbReference type="NCBI Taxonomy" id="1179773"/>
    <lineage>
        <taxon>Bacteria</taxon>
        <taxon>Bacillati</taxon>
        <taxon>Actinomycetota</taxon>
        <taxon>Actinomycetes</taxon>
        <taxon>Pseudonocardiales</taxon>
        <taxon>Pseudonocardiaceae</taxon>
        <taxon>Saccharothrix</taxon>
    </lineage>
</organism>
<evidence type="ECO:0000256" key="1">
    <source>
        <dbReference type="SAM" id="MobiDB-lite"/>
    </source>
</evidence>
<evidence type="ECO:0000313" key="3">
    <source>
        <dbReference type="Proteomes" id="UP000006281"/>
    </source>
</evidence>
<reference evidence="2 3" key="1">
    <citation type="journal article" date="2012" name="BMC Genomics">
        <title>Complete genome sequence of Saccharothrix espanaensis DSM 44229T and comparison to the other completely sequenced Pseudonocardiaceae.</title>
        <authorList>
            <person name="Strobel T."/>
            <person name="Al-Dilaimi A."/>
            <person name="Blom J."/>
            <person name="Gessner A."/>
            <person name="Kalinowski J."/>
            <person name="Luzhetska M."/>
            <person name="Puhler A."/>
            <person name="Szczepanowski R."/>
            <person name="Bechthold A."/>
            <person name="Ruckert C."/>
        </authorList>
    </citation>
    <scope>NUCLEOTIDE SEQUENCE [LARGE SCALE GENOMIC DNA]</scope>
    <source>
        <strain evidence="3">ATCC 51144 / DSM 44229 / JCM 9112 / NBRC 15066 / NRRL 15764</strain>
    </source>
</reference>
<sequence>MCQAADPGGLIRLPGPDQAEPPRVVDQRLYERIVYGSGDDAVLSELFGLEVAVIAGTDGERGAATSSSSGC</sequence>
<dbReference type="STRING" id="1179773.BN6_17590"/>
<accession>K0JPR4</accession>
<evidence type="ECO:0000313" key="2">
    <source>
        <dbReference type="EMBL" id="CCH29080.1"/>
    </source>
</evidence>
<protein>
    <submittedName>
        <fullName evidence="2">Uncharacterized protein</fullName>
    </submittedName>
</protein>
<keyword evidence="3" id="KW-1185">Reference proteome</keyword>
<dbReference type="eggNOG" id="COG3950">
    <property type="taxonomic scope" value="Bacteria"/>
</dbReference>
<gene>
    <name evidence="2" type="ordered locus">BN6_17590</name>
</gene>
<dbReference type="EMBL" id="HE804045">
    <property type="protein sequence ID" value="CCH29080.1"/>
    <property type="molecule type" value="Genomic_DNA"/>
</dbReference>